<evidence type="ECO:0000313" key="1">
    <source>
        <dbReference type="EMBL" id="GAW97957.1"/>
    </source>
</evidence>
<comment type="caution">
    <text evidence="1">The sequence shown here is derived from an EMBL/GenBank/DDBJ whole genome shotgun (WGS) entry which is preliminary data.</text>
</comment>
<evidence type="ECO:0000313" key="2">
    <source>
        <dbReference type="Proteomes" id="UP000197068"/>
    </source>
</evidence>
<dbReference type="Proteomes" id="UP000197068">
    <property type="component" value="Unassembled WGS sequence"/>
</dbReference>
<gene>
    <name evidence="1" type="ORF">MTCD1_03612</name>
</gene>
<dbReference type="RefSeq" id="WP_057180806.1">
    <property type="nucleotide sequence ID" value="NZ_BDQM01000062.1"/>
</dbReference>
<organism evidence="1 2">
    <name type="scientific">Colwellia marinimaniae</name>
    <dbReference type="NCBI Taxonomy" id="1513592"/>
    <lineage>
        <taxon>Bacteria</taxon>
        <taxon>Pseudomonadati</taxon>
        <taxon>Pseudomonadota</taxon>
        <taxon>Gammaproteobacteria</taxon>
        <taxon>Alteromonadales</taxon>
        <taxon>Colwelliaceae</taxon>
        <taxon>Colwellia</taxon>
    </lineage>
</organism>
<name>A0ABQ0N090_9GAMM</name>
<proteinExistence type="predicted"/>
<sequence length="489" mass="57719">MKKTYLLLSIIILLLYSFWGVDVEEICEDSGYFVYEKVNLPSKYIKQFSPDMDKRRYEYRFGLNENYYIDRDKLEKDYVFTFQKREKLKGLETWISITDSIVRKSDGKLLAKQVTYSGYKSDEKPWGIGHPTKDTSCPNGKIGINRSASSFNSGNIVKDVFINKDYEWTPESILGRKAISSGDFEDLCENTGLKVYEKEIIDESYLIPVESYLIPLPIKDQWKIKRYLRYSDHKHYFDIEKLERDYTFTYFENQLVASTNNTRVIRSSITRKKDNKLLAESITVRGRKSDSYTGTINPDLLCSNAHTESSWKNRDIDDMLLRSVFFKDKIDDLSYQASKIEKWNDLASSDKAYTAYTALLKYEADMDLNQLFYLYNKLLPLSLKLENKENKENKENSRKYGNQLTSMYIALLKDKKEMSLDQSIDIYEKLLRLNYKIDDKKNTKKYGNKLISLIKDDPDYSVRYLHIKRRICSKKWESFKDVFIEHCDN</sequence>
<reference evidence="1 2" key="1">
    <citation type="submission" date="2017-06" db="EMBL/GenBank/DDBJ databases">
        <title>Whole Genome Sequences of Colwellia marinimaniae MTCD1.</title>
        <authorList>
            <person name="Kusumoto H."/>
            <person name="Inoue M."/>
            <person name="Tanikawa K."/>
            <person name="Maeji H."/>
            <person name="Cameron J.H."/>
            <person name="Bartlett D.H."/>
        </authorList>
    </citation>
    <scope>NUCLEOTIDE SEQUENCE [LARGE SCALE GENOMIC DNA]</scope>
    <source>
        <strain evidence="1 2">MTCD1</strain>
    </source>
</reference>
<protein>
    <submittedName>
        <fullName evidence="1">Uncharacterized protein</fullName>
    </submittedName>
</protein>
<keyword evidence="2" id="KW-1185">Reference proteome</keyword>
<accession>A0ABQ0N090</accession>
<dbReference type="EMBL" id="BDQM01000062">
    <property type="protein sequence ID" value="GAW97957.1"/>
    <property type="molecule type" value="Genomic_DNA"/>
</dbReference>